<feature type="region of interest" description="Disordered" evidence="1">
    <location>
        <begin position="820"/>
        <end position="882"/>
    </location>
</feature>
<organism evidence="2 3">
    <name type="scientific">Gymnopilus junonius</name>
    <name type="common">Spectacular rustgill mushroom</name>
    <name type="synonym">Gymnopilus spectabilis subsp. junonius</name>
    <dbReference type="NCBI Taxonomy" id="109634"/>
    <lineage>
        <taxon>Eukaryota</taxon>
        <taxon>Fungi</taxon>
        <taxon>Dikarya</taxon>
        <taxon>Basidiomycota</taxon>
        <taxon>Agaricomycotina</taxon>
        <taxon>Agaricomycetes</taxon>
        <taxon>Agaricomycetidae</taxon>
        <taxon>Agaricales</taxon>
        <taxon>Agaricineae</taxon>
        <taxon>Hymenogastraceae</taxon>
        <taxon>Gymnopilus</taxon>
    </lineage>
</organism>
<comment type="caution">
    <text evidence="2">The sequence shown here is derived from an EMBL/GenBank/DDBJ whole genome shotgun (WGS) entry which is preliminary data.</text>
</comment>
<feature type="compositionally biased region" description="Basic and acidic residues" evidence="1">
    <location>
        <begin position="975"/>
        <end position="991"/>
    </location>
</feature>
<dbReference type="GO" id="GO:0005730">
    <property type="term" value="C:nucleolus"/>
    <property type="evidence" value="ECO:0007669"/>
    <property type="project" value="InterPro"/>
</dbReference>
<feature type="region of interest" description="Disordered" evidence="1">
    <location>
        <begin position="355"/>
        <end position="390"/>
    </location>
</feature>
<evidence type="ECO:0000313" key="3">
    <source>
        <dbReference type="Proteomes" id="UP000724874"/>
    </source>
</evidence>
<evidence type="ECO:0000256" key="1">
    <source>
        <dbReference type="SAM" id="MobiDB-lite"/>
    </source>
</evidence>
<feature type="compositionally biased region" description="Gly residues" evidence="1">
    <location>
        <begin position="764"/>
        <end position="779"/>
    </location>
</feature>
<feature type="compositionally biased region" description="Low complexity" evidence="1">
    <location>
        <begin position="356"/>
        <end position="378"/>
    </location>
</feature>
<feature type="compositionally biased region" description="Acidic residues" evidence="1">
    <location>
        <begin position="491"/>
        <end position="527"/>
    </location>
</feature>
<feature type="region of interest" description="Disordered" evidence="1">
    <location>
        <begin position="230"/>
        <end position="255"/>
    </location>
</feature>
<feature type="compositionally biased region" description="Basic and acidic residues" evidence="1">
    <location>
        <begin position="1179"/>
        <end position="1192"/>
    </location>
</feature>
<feature type="compositionally biased region" description="Low complexity" evidence="1">
    <location>
        <begin position="965"/>
        <end position="974"/>
    </location>
</feature>
<protein>
    <submittedName>
        <fullName evidence="2">Uncharacterized protein</fullName>
    </submittedName>
</protein>
<feature type="compositionally biased region" description="Pro residues" evidence="1">
    <location>
        <begin position="584"/>
        <end position="603"/>
    </location>
</feature>
<dbReference type="PANTHER" id="PTHR23216:SF1">
    <property type="entry name" value="NUCLEOLAR AND COILED-BODY PHOSPHOPROTEIN 1"/>
    <property type="match status" value="1"/>
</dbReference>
<keyword evidence="3" id="KW-1185">Reference proteome</keyword>
<feature type="region of interest" description="Disordered" evidence="1">
    <location>
        <begin position="1026"/>
        <end position="1108"/>
    </location>
</feature>
<feature type="region of interest" description="Disordered" evidence="1">
    <location>
        <begin position="491"/>
        <end position="606"/>
    </location>
</feature>
<feature type="region of interest" description="Disordered" evidence="1">
    <location>
        <begin position="673"/>
        <end position="696"/>
    </location>
</feature>
<feature type="region of interest" description="Disordered" evidence="1">
    <location>
        <begin position="950"/>
        <end position="1001"/>
    </location>
</feature>
<reference evidence="2" key="1">
    <citation type="submission" date="2020-11" db="EMBL/GenBank/DDBJ databases">
        <authorList>
            <consortium name="DOE Joint Genome Institute"/>
            <person name="Ahrendt S."/>
            <person name="Riley R."/>
            <person name="Andreopoulos W."/>
            <person name="LaButti K."/>
            <person name="Pangilinan J."/>
            <person name="Ruiz-duenas F.J."/>
            <person name="Barrasa J.M."/>
            <person name="Sanchez-Garcia M."/>
            <person name="Camarero S."/>
            <person name="Miyauchi S."/>
            <person name="Serrano A."/>
            <person name="Linde D."/>
            <person name="Babiker R."/>
            <person name="Drula E."/>
            <person name="Ayuso-Fernandez I."/>
            <person name="Pacheco R."/>
            <person name="Padilla G."/>
            <person name="Ferreira P."/>
            <person name="Barriuso J."/>
            <person name="Kellner H."/>
            <person name="Castanera R."/>
            <person name="Alfaro M."/>
            <person name="Ramirez L."/>
            <person name="Pisabarro A.G."/>
            <person name="Kuo A."/>
            <person name="Tritt A."/>
            <person name="Lipzen A."/>
            <person name="He G."/>
            <person name="Yan M."/>
            <person name="Ng V."/>
            <person name="Cullen D."/>
            <person name="Martin F."/>
            <person name="Rosso M.-N."/>
            <person name="Henrissat B."/>
            <person name="Hibbett D."/>
            <person name="Martinez A.T."/>
            <person name="Grigoriev I.V."/>
        </authorList>
    </citation>
    <scope>NUCLEOTIDE SEQUENCE</scope>
    <source>
        <strain evidence="2">AH 44721</strain>
    </source>
</reference>
<name>A0A9P5NHY7_GYMJU</name>
<feature type="compositionally biased region" description="Low complexity" evidence="1">
    <location>
        <begin position="821"/>
        <end position="862"/>
    </location>
</feature>
<evidence type="ECO:0000313" key="2">
    <source>
        <dbReference type="EMBL" id="KAF8893705.1"/>
    </source>
</evidence>
<accession>A0A9P5NHY7</accession>
<sequence>MHNVREKNEAEIITEPRSIRGSALNPLKKRGAHPQHRLPLVAHTPLGPPAALLPLLLSSRALHATLTAPAFLARICRFKLDTAAVTRRLFTPHHPDLAEHLVHTCLLLQAIKTGDVDHVDVEDYMASALLLMLDNDGKNYAQLKHAGVHAYVDKFVENALVDGREENNGWPVHNEVNATALWLMWLLTERDSLLAGRHTNANSSSSNSSLRRLRTPIPVLRALRTTLTCPQPHRESHHQPPSPSPSQQLLAELPTLPPPASKSQVYFRSRPALSWPLASIPAKLLFVARRELRPIAIPQHIPPGPAGLGGVLTQADYRELNAAKAADLPRGAIWDWERGVGVGVNDPYVPPPAPASLPLAPAPASLTTPPTTTATAAPKDPIPPGDEESRKWDTTFWRMRLCGDFQEPRPKFLPGETFKLGSMSGAWQGRIYIPQGAQYTQLLHQPLYPGVPDERAAEAGYGLLSENSLGLVMQPIFLDVREHHRVCFCAEEEDEEEESEEDESEEEDEEDDNDNDNEEGSDEEDDAPTPTPNSTHPYTPKQKSCGIIPTPQPKSWVEYDRGLGVPGPGAGAPPPAGPQAAPVQAPPAPQPPQPPQPNPPNPPNLALSNLAQLNPETHPSAFSFSPTKSQFPDKIDMGMCNAWFPGGQGGVGWVERGERSLGYDYGVGAGAGASASGSAGITRPNTNTTANTTTNTTTTTSLKANAVKLQPRDEIVFGVDFTAPLPQGYAGAGVNVRGGCVSAAYGPVAASASSHSGSRAAGASGPGGAGTSGAGGGATNTGTSPVEERRNGFVYETWNPRKLSSHDLLHLFSDPGVELEPSLPMSSSSSSSSAPSSAPAPVSASNPTSSSTSTSSSSSSNTPAPPSSNPNPNPNQNQNQNLNSLTSHLKHTFKPGASCAHCDTRSRALREQRRREEAQARRVLDGVMRRFGAGVGVGVGVGVGLSKSELESESESEAKAKAKSEAAAMSAEMSMSKEERMNVDEPEREGGGVDVDVDMQDLDMDGFGDEVGRVVGDALISSMFASATFDAEEDDNDEEDDDEEEDEEEEEEEEDEEEEEEDYYEVEELEEDLEDLEEMEASDDDNDDAHTHTHKPKSKHTSTSTRTRSAYAYGVDKYGRMEVLGDDLPNGEPGFYRIQKIKKASSSLSTSASVSTDVHNADAGAHDVGTHQAQAQAQTEKRTHIPATRREYDRSRIGVPCTGVKDVVITGETGRRHRGWQDYRCYGRVRMWDGLVGILRFSRRSETNAIFIFGYVVGDNNFVGEWRVAASDPLRPVWGSAFVMSKRRDGVPSEAD</sequence>
<feature type="compositionally biased region" description="Low complexity" evidence="1">
    <location>
        <begin position="245"/>
        <end position="254"/>
    </location>
</feature>
<dbReference type="InterPro" id="IPR039191">
    <property type="entry name" value="Nopp140-like"/>
</dbReference>
<dbReference type="OrthoDB" id="5595695at2759"/>
<proteinExistence type="predicted"/>
<feature type="compositionally biased region" description="Acidic residues" evidence="1">
    <location>
        <begin position="1030"/>
        <end position="1087"/>
    </location>
</feature>
<dbReference type="PANTHER" id="PTHR23216">
    <property type="entry name" value="NUCLEOLAR AND COILED-BODY PHOSPHOPROTEIN 1"/>
    <property type="match status" value="1"/>
</dbReference>
<feature type="region of interest" description="Disordered" evidence="1">
    <location>
        <begin position="751"/>
        <end position="789"/>
    </location>
</feature>
<dbReference type="Proteomes" id="UP000724874">
    <property type="component" value="Unassembled WGS sequence"/>
</dbReference>
<feature type="compositionally biased region" description="Low complexity" evidence="1">
    <location>
        <begin position="751"/>
        <end position="763"/>
    </location>
</feature>
<feature type="region of interest" description="Disordered" evidence="1">
    <location>
        <begin position="1161"/>
        <end position="1192"/>
    </location>
</feature>
<feature type="compositionally biased region" description="Pro residues" evidence="1">
    <location>
        <begin position="863"/>
        <end position="873"/>
    </location>
</feature>
<dbReference type="GO" id="GO:0005654">
    <property type="term" value="C:nucleoplasm"/>
    <property type="evidence" value="ECO:0007669"/>
    <property type="project" value="TreeGrafter"/>
</dbReference>
<gene>
    <name evidence="2" type="ORF">CPB84DRAFT_1783210</name>
</gene>
<dbReference type="EMBL" id="JADNYJ010000066">
    <property type="protein sequence ID" value="KAF8893705.1"/>
    <property type="molecule type" value="Genomic_DNA"/>
</dbReference>